<dbReference type="InterPro" id="IPR045853">
    <property type="entry name" value="Pep_chain_release_fac_I_sf"/>
</dbReference>
<evidence type="ECO:0000313" key="13">
    <source>
        <dbReference type="EMBL" id="KEA64783.1"/>
    </source>
</evidence>
<reference evidence="13 14" key="1">
    <citation type="submission" date="2014-04" db="EMBL/GenBank/DDBJ databases">
        <title>Marinobacterium kochiensis sp. nov., isolated from sediment sample collected from Kochi backwaters in Kerala, India.</title>
        <authorList>
            <person name="Singh A."/>
            <person name="Pinnaka A.K."/>
        </authorList>
    </citation>
    <scope>NUCLEOTIDE SEQUENCE [LARGE SCALE GENOMIC DNA]</scope>
    <source>
        <strain evidence="13 14">AK27</strain>
    </source>
</reference>
<comment type="subcellular location">
    <subcellularLocation>
        <location evidence="1">Cytoplasm</location>
    </subcellularLocation>
</comment>
<dbReference type="NCBIfam" id="NF006718">
    <property type="entry name" value="PRK09256.1"/>
    <property type="match status" value="1"/>
</dbReference>
<dbReference type="GO" id="GO:0003747">
    <property type="term" value="F:translation release factor activity"/>
    <property type="evidence" value="ECO:0007669"/>
    <property type="project" value="InterPro"/>
</dbReference>
<evidence type="ECO:0000256" key="5">
    <source>
        <dbReference type="ARBA" id="ARBA00022801"/>
    </source>
</evidence>
<dbReference type="FunFam" id="3.30.160.20:FF:000029">
    <property type="entry name" value="Peptidyl-tRNA hydrolase YaeJ"/>
    <property type="match status" value="1"/>
</dbReference>
<dbReference type="InterPro" id="IPR000352">
    <property type="entry name" value="Pep_chain_release_fac_I"/>
</dbReference>
<dbReference type="Gene3D" id="3.30.160.20">
    <property type="match status" value="1"/>
</dbReference>
<feature type="region of interest" description="Disordered" evidence="11">
    <location>
        <begin position="101"/>
        <end position="138"/>
    </location>
</feature>
<sequence length="138" mass="15782">MLRISNTVVLDDAEIELTAIRAQGAGGQNVNKVSSAIHLRFDIRASSLPEFYKERLLALSDQRITQEGVVVIKAQQFRTQEKNRADALERLCELIQSVARVQKARRETKPTRSSQKKRMDKKNQRGQTKSMRGKVRDF</sequence>
<dbReference type="PROSITE" id="PS00745">
    <property type="entry name" value="RF_PROK_I"/>
    <property type="match status" value="1"/>
</dbReference>
<dbReference type="GO" id="GO:0004045">
    <property type="term" value="F:peptidyl-tRNA hydrolase activity"/>
    <property type="evidence" value="ECO:0007669"/>
    <property type="project" value="UniProtKB-EC"/>
</dbReference>
<dbReference type="Pfam" id="PF00472">
    <property type="entry name" value="RF-1"/>
    <property type="match status" value="1"/>
</dbReference>
<dbReference type="GO" id="GO:0043022">
    <property type="term" value="F:ribosome binding"/>
    <property type="evidence" value="ECO:0007669"/>
    <property type="project" value="TreeGrafter"/>
</dbReference>
<dbReference type="GO" id="GO:0005737">
    <property type="term" value="C:cytoplasm"/>
    <property type="evidence" value="ECO:0007669"/>
    <property type="project" value="UniProtKB-SubCell"/>
</dbReference>
<accession>A0A081G1X8</accession>
<comment type="caution">
    <text evidence="13">The sequence shown here is derived from an EMBL/GenBank/DDBJ whole genome shotgun (WGS) entry which is preliminary data.</text>
</comment>
<dbReference type="RefSeq" id="WP_036184983.1">
    <property type="nucleotide sequence ID" value="NZ_JMQN01000015.1"/>
</dbReference>
<dbReference type="GO" id="GO:0006417">
    <property type="term" value="P:regulation of translation"/>
    <property type="evidence" value="ECO:0007669"/>
    <property type="project" value="UniProtKB-KW"/>
</dbReference>
<keyword evidence="14" id="KW-1185">Reference proteome</keyword>
<evidence type="ECO:0000256" key="1">
    <source>
        <dbReference type="ARBA" id="ARBA00004496"/>
    </source>
</evidence>
<feature type="domain" description="Prokaryotic-type class I peptide chain release factors" evidence="12">
    <location>
        <begin position="21"/>
        <end position="37"/>
    </location>
</feature>
<evidence type="ECO:0000256" key="8">
    <source>
        <dbReference type="ARBA" id="ARBA00063421"/>
    </source>
</evidence>
<evidence type="ECO:0000256" key="3">
    <source>
        <dbReference type="ARBA" id="ARBA00013260"/>
    </source>
</evidence>
<dbReference type="EC" id="3.1.1.29" evidence="3"/>
<evidence type="ECO:0000256" key="2">
    <source>
        <dbReference type="ARBA" id="ARBA00010835"/>
    </source>
</evidence>
<keyword evidence="5" id="KW-0378">Hydrolase</keyword>
<gene>
    <name evidence="13" type="ORF">ADIMK_1236</name>
</gene>
<dbReference type="OrthoDB" id="9815709at2"/>
<dbReference type="EMBL" id="JMQN01000015">
    <property type="protein sequence ID" value="KEA64783.1"/>
    <property type="molecule type" value="Genomic_DNA"/>
</dbReference>
<dbReference type="eggNOG" id="COG1186">
    <property type="taxonomic scope" value="Bacteria"/>
</dbReference>
<organism evidence="13 14">
    <name type="scientific">Marinobacterium lacunae</name>
    <dbReference type="NCBI Taxonomy" id="1232683"/>
    <lineage>
        <taxon>Bacteria</taxon>
        <taxon>Pseudomonadati</taxon>
        <taxon>Pseudomonadota</taxon>
        <taxon>Gammaproteobacteria</taxon>
        <taxon>Oceanospirillales</taxon>
        <taxon>Oceanospirillaceae</taxon>
        <taxon>Marinobacterium</taxon>
    </lineage>
</organism>
<evidence type="ECO:0000256" key="10">
    <source>
        <dbReference type="ARBA" id="ARBA00077576"/>
    </source>
</evidence>
<proteinExistence type="inferred from homology"/>
<evidence type="ECO:0000256" key="9">
    <source>
        <dbReference type="ARBA" id="ARBA00070375"/>
    </source>
</evidence>
<dbReference type="AlphaFoldDB" id="A0A081G1X8"/>
<dbReference type="PATRIC" id="fig|1232683.4.peg.1226"/>
<dbReference type="GO" id="GO:0072344">
    <property type="term" value="P:rescue of stalled ribosome"/>
    <property type="evidence" value="ECO:0007669"/>
    <property type="project" value="TreeGrafter"/>
</dbReference>
<dbReference type="SUPFAM" id="SSF75620">
    <property type="entry name" value="Release factor"/>
    <property type="match status" value="1"/>
</dbReference>
<keyword evidence="6" id="KW-0810">Translation regulation</keyword>
<evidence type="ECO:0000256" key="6">
    <source>
        <dbReference type="ARBA" id="ARBA00022845"/>
    </source>
</evidence>
<evidence type="ECO:0000313" key="14">
    <source>
        <dbReference type="Proteomes" id="UP000028252"/>
    </source>
</evidence>
<dbReference type="PANTHER" id="PTHR47814:SF1">
    <property type="entry name" value="PEPTIDYL-TRNA HYDROLASE ARFB"/>
    <property type="match status" value="1"/>
</dbReference>
<protein>
    <recommendedName>
        <fullName evidence="9">Peptidyl-tRNA hydrolase ArfB</fullName>
        <ecNumber evidence="3">3.1.1.29</ecNumber>
    </recommendedName>
    <alternativeName>
        <fullName evidence="10">Alternative ribosome-rescue factor B</fullName>
    </alternativeName>
</protein>
<evidence type="ECO:0000256" key="11">
    <source>
        <dbReference type="SAM" id="MobiDB-lite"/>
    </source>
</evidence>
<keyword evidence="4" id="KW-0963">Cytoplasm</keyword>
<evidence type="ECO:0000259" key="12">
    <source>
        <dbReference type="PROSITE" id="PS00745"/>
    </source>
</evidence>
<evidence type="ECO:0000256" key="4">
    <source>
        <dbReference type="ARBA" id="ARBA00022490"/>
    </source>
</evidence>
<dbReference type="STRING" id="1232683.ADIMK_1236"/>
<name>A0A081G1X8_9GAMM</name>
<comment type="subunit">
    <text evidence="8">Associated with 70S ribosomes and polysomes.</text>
</comment>
<evidence type="ECO:0000256" key="7">
    <source>
        <dbReference type="ARBA" id="ARBA00048707"/>
    </source>
</evidence>
<comment type="similarity">
    <text evidence="2">Belongs to the prokaryotic/mitochondrial release factor family.</text>
</comment>
<dbReference type="PANTHER" id="PTHR47814">
    <property type="entry name" value="PEPTIDYL-TRNA HYDROLASE ARFB"/>
    <property type="match status" value="1"/>
</dbReference>
<comment type="catalytic activity">
    <reaction evidence="7">
        <text>an N-acyl-L-alpha-aminoacyl-tRNA + H2O = an N-acyl-L-amino acid + a tRNA + H(+)</text>
        <dbReference type="Rhea" id="RHEA:54448"/>
        <dbReference type="Rhea" id="RHEA-COMP:10123"/>
        <dbReference type="Rhea" id="RHEA-COMP:13883"/>
        <dbReference type="ChEBI" id="CHEBI:15377"/>
        <dbReference type="ChEBI" id="CHEBI:15378"/>
        <dbReference type="ChEBI" id="CHEBI:59874"/>
        <dbReference type="ChEBI" id="CHEBI:78442"/>
        <dbReference type="ChEBI" id="CHEBI:138191"/>
        <dbReference type="EC" id="3.1.1.29"/>
    </reaction>
</comment>
<dbReference type="Proteomes" id="UP000028252">
    <property type="component" value="Unassembled WGS sequence"/>
</dbReference>